<gene>
    <name evidence="1" type="ordered locus">MTR_3g053130</name>
</gene>
<dbReference type="EMBL" id="CM001219">
    <property type="protein sequence ID" value="KEH33871.1"/>
    <property type="molecule type" value="Genomic_DNA"/>
</dbReference>
<evidence type="ECO:0000313" key="1">
    <source>
        <dbReference type="EMBL" id="KEH33871.1"/>
    </source>
</evidence>
<dbReference type="HOGENOM" id="CLU_2708524_0_0_1"/>
<proteinExistence type="predicted"/>
<sequence length="73" mass="8404">MVNVFNNLPESLHVLDGKKYNRWQRQMKVLFCFQDVLEIVVDSSVEGLAANATEVQRVAHKALKKNIFGHIKH</sequence>
<evidence type="ECO:0000313" key="3">
    <source>
        <dbReference type="Proteomes" id="UP000002051"/>
    </source>
</evidence>
<reference evidence="1 3" key="2">
    <citation type="journal article" date="2014" name="BMC Genomics">
        <title>An improved genome release (version Mt4.0) for the model legume Medicago truncatula.</title>
        <authorList>
            <person name="Tang H."/>
            <person name="Krishnakumar V."/>
            <person name="Bidwell S."/>
            <person name="Rosen B."/>
            <person name="Chan A."/>
            <person name="Zhou S."/>
            <person name="Gentzbittel L."/>
            <person name="Childs K.L."/>
            <person name="Yandell M."/>
            <person name="Gundlach H."/>
            <person name="Mayer K.F."/>
            <person name="Schwartz D.C."/>
            <person name="Town C.D."/>
        </authorList>
    </citation>
    <scope>GENOME REANNOTATION</scope>
    <source>
        <strain evidence="1">A17</strain>
        <strain evidence="2 3">cv. Jemalong A17</strain>
    </source>
</reference>
<reference evidence="1 3" key="1">
    <citation type="journal article" date="2011" name="Nature">
        <title>The Medicago genome provides insight into the evolution of rhizobial symbioses.</title>
        <authorList>
            <person name="Young N.D."/>
            <person name="Debelle F."/>
            <person name="Oldroyd G.E."/>
            <person name="Geurts R."/>
            <person name="Cannon S.B."/>
            <person name="Udvardi M.K."/>
            <person name="Benedito V.A."/>
            <person name="Mayer K.F."/>
            <person name="Gouzy J."/>
            <person name="Schoof H."/>
            <person name="Van de Peer Y."/>
            <person name="Proost S."/>
            <person name="Cook D.R."/>
            <person name="Meyers B.C."/>
            <person name="Spannagl M."/>
            <person name="Cheung F."/>
            <person name="De Mita S."/>
            <person name="Krishnakumar V."/>
            <person name="Gundlach H."/>
            <person name="Zhou S."/>
            <person name="Mudge J."/>
            <person name="Bharti A.K."/>
            <person name="Murray J.D."/>
            <person name="Naoumkina M.A."/>
            <person name="Rosen B."/>
            <person name="Silverstein K.A."/>
            <person name="Tang H."/>
            <person name="Rombauts S."/>
            <person name="Zhao P.X."/>
            <person name="Zhou P."/>
            <person name="Barbe V."/>
            <person name="Bardou P."/>
            <person name="Bechner M."/>
            <person name="Bellec A."/>
            <person name="Berger A."/>
            <person name="Berges H."/>
            <person name="Bidwell S."/>
            <person name="Bisseling T."/>
            <person name="Choisne N."/>
            <person name="Couloux A."/>
            <person name="Denny R."/>
            <person name="Deshpande S."/>
            <person name="Dai X."/>
            <person name="Doyle J.J."/>
            <person name="Dudez A.M."/>
            <person name="Farmer A.D."/>
            <person name="Fouteau S."/>
            <person name="Franken C."/>
            <person name="Gibelin C."/>
            <person name="Gish J."/>
            <person name="Goldstein S."/>
            <person name="Gonzalez A.J."/>
            <person name="Green P.J."/>
            <person name="Hallab A."/>
            <person name="Hartog M."/>
            <person name="Hua A."/>
            <person name="Humphray S.J."/>
            <person name="Jeong D.H."/>
            <person name="Jing Y."/>
            <person name="Jocker A."/>
            <person name="Kenton S.M."/>
            <person name="Kim D.J."/>
            <person name="Klee K."/>
            <person name="Lai H."/>
            <person name="Lang C."/>
            <person name="Lin S."/>
            <person name="Macmil S.L."/>
            <person name="Magdelenat G."/>
            <person name="Matthews L."/>
            <person name="McCorrison J."/>
            <person name="Monaghan E.L."/>
            <person name="Mun J.H."/>
            <person name="Najar F.Z."/>
            <person name="Nicholson C."/>
            <person name="Noirot C."/>
            <person name="O'Bleness M."/>
            <person name="Paule C.R."/>
            <person name="Poulain J."/>
            <person name="Prion F."/>
            <person name="Qin B."/>
            <person name="Qu C."/>
            <person name="Retzel E.F."/>
            <person name="Riddle C."/>
            <person name="Sallet E."/>
            <person name="Samain S."/>
            <person name="Samson N."/>
            <person name="Sanders I."/>
            <person name="Saurat O."/>
            <person name="Scarpelli C."/>
            <person name="Schiex T."/>
            <person name="Segurens B."/>
            <person name="Severin A.J."/>
            <person name="Sherrier D.J."/>
            <person name="Shi R."/>
            <person name="Sims S."/>
            <person name="Singer S.R."/>
            <person name="Sinharoy S."/>
            <person name="Sterck L."/>
            <person name="Viollet A."/>
            <person name="Wang B.B."/>
            <person name="Wang K."/>
            <person name="Wang M."/>
            <person name="Wang X."/>
            <person name="Warfsmann J."/>
            <person name="Weissenbach J."/>
            <person name="White D.D."/>
            <person name="White J.D."/>
            <person name="Wiley G.B."/>
            <person name="Wincker P."/>
            <person name="Xing Y."/>
            <person name="Yang L."/>
            <person name="Yao Z."/>
            <person name="Ying F."/>
            <person name="Zhai J."/>
            <person name="Zhou L."/>
            <person name="Zuber A."/>
            <person name="Denarie J."/>
            <person name="Dixon R.A."/>
            <person name="May G.D."/>
            <person name="Schwartz D.C."/>
            <person name="Rogers J."/>
            <person name="Quetier F."/>
            <person name="Town C.D."/>
            <person name="Roe B.A."/>
        </authorList>
    </citation>
    <scope>NUCLEOTIDE SEQUENCE [LARGE SCALE GENOMIC DNA]</scope>
    <source>
        <strain evidence="1">A17</strain>
        <strain evidence="2 3">cv. Jemalong A17</strain>
    </source>
</reference>
<reference evidence="2" key="3">
    <citation type="submission" date="2015-04" db="UniProtKB">
        <authorList>
            <consortium name="EnsemblPlants"/>
        </authorList>
    </citation>
    <scope>IDENTIFICATION</scope>
    <source>
        <strain evidence="2">cv. Jemalong A17</strain>
    </source>
</reference>
<evidence type="ECO:0000313" key="2">
    <source>
        <dbReference type="EnsemblPlants" id="KEH33871"/>
    </source>
</evidence>
<keyword evidence="3" id="KW-1185">Reference proteome</keyword>
<accession>A0A072UWV6</accession>
<name>A0A072UWV6_MEDTR</name>
<dbReference type="Proteomes" id="UP000002051">
    <property type="component" value="Chromosome 3"/>
</dbReference>
<dbReference type="EnsemblPlants" id="KEH33871">
    <property type="protein sequence ID" value="KEH33871"/>
    <property type="gene ID" value="MTR_3g053130"/>
</dbReference>
<dbReference type="AlphaFoldDB" id="A0A072UWV6"/>
<protein>
    <submittedName>
        <fullName evidence="1 2">Uncharacterized protein</fullName>
    </submittedName>
</protein>
<organism evidence="1 3">
    <name type="scientific">Medicago truncatula</name>
    <name type="common">Barrel medic</name>
    <name type="synonym">Medicago tribuloides</name>
    <dbReference type="NCBI Taxonomy" id="3880"/>
    <lineage>
        <taxon>Eukaryota</taxon>
        <taxon>Viridiplantae</taxon>
        <taxon>Streptophyta</taxon>
        <taxon>Embryophyta</taxon>
        <taxon>Tracheophyta</taxon>
        <taxon>Spermatophyta</taxon>
        <taxon>Magnoliopsida</taxon>
        <taxon>eudicotyledons</taxon>
        <taxon>Gunneridae</taxon>
        <taxon>Pentapetalae</taxon>
        <taxon>rosids</taxon>
        <taxon>fabids</taxon>
        <taxon>Fabales</taxon>
        <taxon>Fabaceae</taxon>
        <taxon>Papilionoideae</taxon>
        <taxon>50 kb inversion clade</taxon>
        <taxon>NPAAA clade</taxon>
        <taxon>Hologalegina</taxon>
        <taxon>IRL clade</taxon>
        <taxon>Trifolieae</taxon>
        <taxon>Medicago</taxon>
    </lineage>
</organism>